<dbReference type="InterPro" id="IPR002575">
    <property type="entry name" value="Aminoglycoside_PTrfase"/>
</dbReference>
<organism evidence="3 4">
    <name type="scientific">Stemphylium lycopersici</name>
    <name type="common">Tomato gray leaf spot disease fungus</name>
    <name type="synonym">Thyrospora lycopersici</name>
    <dbReference type="NCBI Taxonomy" id="183478"/>
    <lineage>
        <taxon>Eukaryota</taxon>
        <taxon>Fungi</taxon>
        <taxon>Dikarya</taxon>
        <taxon>Ascomycota</taxon>
        <taxon>Pezizomycotina</taxon>
        <taxon>Dothideomycetes</taxon>
        <taxon>Pleosporomycetidae</taxon>
        <taxon>Pleosporales</taxon>
        <taxon>Pleosporineae</taxon>
        <taxon>Pleosporaceae</taxon>
        <taxon>Stemphylium</taxon>
    </lineage>
</organism>
<comment type="caution">
    <text evidence="3">The sequence shown here is derived from an EMBL/GenBank/DDBJ whole genome shotgun (WGS) entry which is preliminary data.</text>
</comment>
<dbReference type="PANTHER" id="PTHR21310:SF51">
    <property type="entry name" value="AMINOGLYCOSIDE PHOSPHOTRANSFERASE DOMAIN-CONTAINING PROTEIN"/>
    <property type="match status" value="1"/>
</dbReference>
<gene>
    <name evidence="3" type="ORF">DDE83_007053</name>
</gene>
<keyword evidence="3" id="KW-0418">Kinase</keyword>
<feature type="region of interest" description="Disordered" evidence="1">
    <location>
        <begin position="1"/>
        <end position="43"/>
    </location>
</feature>
<protein>
    <submittedName>
        <fullName evidence="3">Serine threonine protein kinase protein</fullName>
    </submittedName>
</protein>
<evidence type="ECO:0000313" key="3">
    <source>
        <dbReference type="EMBL" id="RAR06248.1"/>
    </source>
</evidence>
<dbReference type="AlphaFoldDB" id="A0A364MX43"/>
<feature type="compositionally biased region" description="Basic residues" evidence="1">
    <location>
        <begin position="22"/>
        <end position="31"/>
    </location>
</feature>
<name>A0A364MX43_STELY</name>
<keyword evidence="3" id="KW-0808">Transferase</keyword>
<evidence type="ECO:0000256" key="1">
    <source>
        <dbReference type="SAM" id="MobiDB-lite"/>
    </source>
</evidence>
<accession>A0A364MX43</accession>
<feature type="domain" description="Aminoglycoside phosphotransferase" evidence="2">
    <location>
        <begin position="225"/>
        <end position="456"/>
    </location>
</feature>
<evidence type="ECO:0000313" key="4">
    <source>
        <dbReference type="Proteomes" id="UP000249619"/>
    </source>
</evidence>
<evidence type="ECO:0000259" key="2">
    <source>
        <dbReference type="Pfam" id="PF01636"/>
    </source>
</evidence>
<dbReference type="PANTHER" id="PTHR21310">
    <property type="entry name" value="AMINOGLYCOSIDE PHOSPHOTRANSFERASE-RELATED-RELATED"/>
    <property type="match status" value="1"/>
</dbReference>
<proteinExistence type="predicted"/>
<dbReference type="InterPro" id="IPR051678">
    <property type="entry name" value="AGP_Transferase"/>
</dbReference>
<dbReference type="Proteomes" id="UP000249619">
    <property type="component" value="Unassembled WGS sequence"/>
</dbReference>
<dbReference type="Gene3D" id="3.30.200.20">
    <property type="entry name" value="Phosphorylase Kinase, domain 1"/>
    <property type="match status" value="1"/>
</dbReference>
<feature type="region of interest" description="Disordered" evidence="1">
    <location>
        <begin position="102"/>
        <end position="140"/>
    </location>
</feature>
<feature type="compositionally biased region" description="Low complexity" evidence="1">
    <location>
        <begin position="108"/>
        <end position="135"/>
    </location>
</feature>
<sequence length="588" mass="65952">MRFQLDLDSSSSELGPGTRREQNKHRNKLRKAPPAPNIVSDPNIRARFSRQAVNLPPVLSKSFEKFKARFALQRKTQSAKDMGTLHEVPSLDECIDIKTHLPKSPSVASSNGEAYGEASSAGSSKKSHTTSNTSDSSDDVGLCRADWKPLKELPHLNFLSILSQHVGGSIETADADYRFVNESQGGYNYVRIYELLTGPSAGRYVIKAPSVGTAARWQEKDAYMLRSEFGTIKLIRERTDCPVPDVIAYSDSLENDLGAPFILMKACSGRLAVEVWHDADDTNRWNAEDIDIPSAALYSKRTRILRSLAHAMAELQKLVFDKIGVLDFDNINTDGSPNVGPGWLWSVPLDFTEEDLLTDKPHFELPVHDSSSSFFVNRLLKEWPYNALDGGRVMVIHHLMDTFFRSEPFAKSVKPGDIKETFVLRHDDLNLQNIFCDPETGELTGIIDWERASTAPHCLGYASLPIFLTLDWYPEYSVYNDEVHNPFALTQYRKIYAEAMIEATGEEDDGKYTHKSAMYQAAHAALYGSNLGRSIPDFVRKMLYEIPELNRVDMNVYLTWLGEYWWTAGDAVKKAVSKVAAPLIVAID</sequence>
<dbReference type="InterPro" id="IPR011009">
    <property type="entry name" value="Kinase-like_dom_sf"/>
</dbReference>
<reference evidence="4" key="1">
    <citation type="submission" date="2018-05" db="EMBL/GenBank/DDBJ databases">
        <title>Draft genome sequence of Stemphylium lycopersici strain CIDEFI 213.</title>
        <authorList>
            <person name="Medina R."/>
            <person name="Franco M.E.E."/>
            <person name="Lucentini C.G."/>
            <person name="Saparrat M.C.N."/>
            <person name="Balatti P.A."/>
        </authorList>
    </citation>
    <scope>NUCLEOTIDE SEQUENCE [LARGE SCALE GENOMIC DNA]</scope>
    <source>
        <strain evidence="4">CIDEFI 213</strain>
    </source>
</reference>
<dbReference type="GO" id="GO:0016301">
    <property type="term" value="F:kinase activity"/>
    <property type="evidence" value="ECO:0007669"/>
    <property type="project" value="UniProtKB-KW"/>
</dbReference>
<keyword evidence="4" id="KW-1185">Reference proteome</keyword>
<dbReference type="Pfam" id="PF01636">
    <property type="entry name" value="APH"/>
    <property type="match status" value="1"/>
</dbReference>
<dbReference type="EMBL" id="QGDH01000119">
    <property type="protein sequence ID" value="RAR06248.1"/>
    <property type="molecule type" value="Genomic_DNA"/>
</dbReference>
<dbReference type="Gene3D" id="3.90.1200.10">
    <property type="match status" value="1"/>
</dbReference>
<dbReference type="SUPFAM" id="SSF56112">
    <property type="entry name" value="Protein kinase-like (PK-like)"/>
    <property type="match status" value="1"/>
</dbReference>